<organism evidence="2 3">
    <name type="scientific">Actinoallomurus acaciae</name>
    <dbReference type="NCBI Taxonomy" id="502577"/>
    <lineage>
        <taxon>Bacteria</taxon>
        <taxon>Bacillati</taxon>
        <taxon>Actinomycetota</taxon>
        <taxon>Actinomycetes</taxon>
        <taxon>Streptosporangiales</taxon>
        <taxon>Thermomonosporaceae</taxon>
        <taxon>Actinoallomurus</taxon>
    </lineage>
</organism>
<dbReference type="Proteomes" id="UP001589627">
    <property type="component" value="Unassembled WGS sequence"/>
</dbReference>
<keyword evidence="3" id="KW-1185">Reference proteome</keyword>
<proteinExistence type="predicted"/>
<reference evidence="2 3" key="1">
    <citation type="submission" date="2024-09" db="EMBL/GenBank/DDBJ databases">
        <authorList>
            <person name="Sun Q."/>
            <person name="Mori K."/>
        </authorList>
    </citation>
    <scope>NUCLEOTIDE SEQUENCE [LARGE SCALE GENOMIC DNA]</scope>
    <source>
        <strain evidence="2 3">TBRC 0563</strain>
    </source>
</reference>
<evidence type="ECO:0000313" key="2">
    <source>
        <dbReference type="EMBL" id="MFB9840497.1"/>
    </source>
</evidence>
<evidence type="ECO:0000256" key="1">
    <source>
        <dbReference type="SAM" id="MobiDB-lite"/>
    </source>
</evidence>
<feature type="region of interest" description="Disordered" evidence="1">
    <location>
        <begin position="1"/>
        <end position="64"/>
    </location>
</feature>
<evidence type="ECO:0000313" key="3">
    <source>
        <dbReference type="Proteomes" id="UP001589627"/>
    </source>
</evidence>
<feature type="compositionally biased region" description="Acidic residues" evidence="1">
    <location>
        <begin position="54"/>
        <end position="64"/>
    </location>
</feature>
<feature type="compositionally biased region" description="Basic and acidic residues" evidence="1">
    <location>
        <begin position="17"/>
        <end position="53"/>
    </location>
</feature>
<protein>
    <submittedName>
        <fullName evidence="2">Uncharacterized protein</fullName>
    </submittedName>
</protein>
<dbReference type="EMBL" id="JBHLZP010001120">
    <property type="protein sequence ID" value="MFB9840497.1"/>
    <property type="molecule type" value="Genomic_DNA"/>
</dbReference>
<sequence>METEGRRDDEAPEEQEQEKQHDHVRAASELSDRAAESVSRRYDGTKEAHHETRDDDADEEDSAG</sequence>
<gene>
    <name evidence="2" type="ORF">ACFFNX_50975</name>
</gene>
<comment type="caution">
    <text evidence="2">The sequence shown here is derived from an EMBL/GenBank/DDBJ whole genome shotgun (WGS) entry which is preliminary data.</text>
</comment>
<accession>A0ABV5Z2T7</accession>
<dbReference type="RefSeq" id="WP_378213731.1">
    <property type="nucleotide sequence ID" value="NZ_JBHLZP010001120.1"/>
</dbReference>
<name>A0ABV5Z2T7_9ACTN</name>